<proteinExistence type="predicted"/>
<evidence type="ECO:0000313" key="3">
    <source>
        <dbReference type="Proteomes" id="UP001172684"/>
    </source>
</evidence>
<gene>
    <name evidence="2" type="ORF">H2201_002099</name>
</gene>
<organism evidence="2 3">
    <name type="scientific">Coniosporium apollinis</name>
    <dbReference type="NCBI Taxonomy" id="61459"/>
    <lineage>
        <taxon>Eukaryota</taxon>
        <taxon>Fungi</taxon>
        <taxon>Dikarya</taxon>
        <taxon>Ascomycota</taxon>
        <taxon>Pezizomycotina</taxon>
        <taxon>Dothideomycetes</taxon>
        <taxon>Dothideomycetes incertae sedis</taxon>
        <taxon>Coniosporium</taxon>
    </lineage>
</organism>
<sequence length="99" mass="10829">MGSLGNLIPLIILFVFLALGAWIGYQIFLFANEMADRGVKKMEKKNISFTKDGMRVGVKDVKNEEYADRTQSVLVKAWQFAGLGGGDKTGSSQGAKKRA</sequence>
<name>A0ABQ9P4X2_9PEZI</name>
<dbReference type="EMBL" id="JAPDRL010000010">
    <property type="protein sequence ID" value="KAJ9667913.1"/>
    <property type="molecule type" value="Genomic_DNA"/>
</dbReference>
<evidence type="ECO:0000313" key="2">
    <source>
        <dbReference type="EMBL" id="KAJ9667913.1"/>
    </source>
</evidence>
<keyword evidence="1" id="KW-0472">Membrane</keyword>
<dbReference type="PANTHER" id="PTHR42077:SF1">
    <property type="entry name" value="YALI0F30239P"/>
    <property type="match status" value="1"/>
</dbReference>
<keyword evidence="3" id="KW-1185">Reference proteome</keyword>
<keyword evidence="1" id="KW-1133">Transmembrane helix</keyword>
<accession>A0ABQ9P4X2</accession>
<feature type="transmembrane region" description="Helical" evidence="1">
    <location>
        <begin position="6"/>
        <end position="31"/>
    </location>
</feature>
<protein>
    <submittedName>
        <fullName evidence="2">Uncharacterized protein</fullName>
    </submittedName>
</protein>
<dbReference type="PANTHER" id="PTHR42077">
    <property type="entry name" value="YALI0F30239P"/>
    <property type="match status" value="1"/>
</dbReference>
<keyword evidence="1" id="KW-0812">Transmembrane</keyword>
<reference evidence="2" key="1">
    <citation type="submission" date="2022-10" db="EMBL/GenBank/DDBJ databases">
        <title>Culturing micro-colonial fungi from biological soil crusts in the Mojave desert and describing Neophaeococcomyces mojavensis, and introducing the new genera and species Taxawa tesnikishii.</title>
        <authorList>
            <person name="Kurbessoian T."/>
            <person name="Stajich J.E."/>
        </authorList>
    </citation>
    <scope>NUCLEOTIDE SEQUENCE</scope>
    <source>
        <strain evidence="2">TK_1</strain>
    </source>
</reference>
<dbReference type="Proteomes" id="UP001172684">
    <property type="component" value="Unassembled WGS sequence"/>
</dbReference>
<evidence type="ECO:0000256" key="1">
    <source>
        <dbReference type="SAM" id="Phobius"/>
    </source>
</evidence>
<comment type="caution">
    <text evidence="2">The sequence shown here is derived from an EMBL/GenBank/DDBJ whole genome shotgun (WGS) entry which is preliminary data.</text>
</comment>